<dbReference type="RefSeq" id="XP_062654627.1">
    <property type="nucleotide sequence ID" value="XM_062806163.1"/>
</dbReference>
<protein>
    <recommendedName>
        <fullName evidence="2">DUF7580 domain-containing protein</fullName>
    </recommendedName>
</protein>
<dbReference type="GeneID" id="87843111"/>
<feature type="coiled-coil region" evidence="1">
    <location>
        <begin position="152"/>
        <end position="179"/>
    </location>
</feature>
<comment type="caution">
    <text evidence="3">The sequence shown here is derived from an EMBL/GenBank/DDBJ whole genome shotgun (WGS) entry which is preliminary data.</text>
</comment>
<dbReference type="PANTHER" id="PTHR35186">
    <property type="entry name" value="ANK_REP_REGION DOMAIN-CONTAINING PROTEIN"/>
    <property type="match status" value="1"/>
</dbReference>
<proteinExistence type="predicted"/>
<name>A0AAE0H6Y3_9PEZI</name>
<gene>
    <name evidence="3" type="ORF">B0H64DRAFT_435993</name>
</gene>
<dbReference type="Proteomes" id="UP001278766">
    <property type="component" value="Unassembled WGS sequence"/>
</dbReference>
<dbReference type="InterPro" id="IPR056002">
    <property type="entry name" value="DUF7580"/>
</dbReference>
<dbReference type="AlphaFoldDB" id="A0AAE0H6Y3"/>
<dbReference type="PANTHER" id="PTHR35186:SF4">
    <property type="entry name" value="PRION-INHIBITION AND PROPAGATION HELO DOMAIN-CONTAINING PROTEIN"/>
    <property type="match status" value="1"/>
</dbReference>
<feature type="domain" description="DUF7580" evidence="2">
    <location>
        <begin position="344"/>
        <end position="570"/>
    </location>
</feature>
<sequence>MDPVSLALGIAPLCLGALKGAKYAKSKIKLLKHHGREISRFRKRLRTQMSIFRDESHLLVQDAGIDPDLAAEMVEDQNHEHWTSPDLEFQIQNFLAKRYLGLKGVAEQIYSQVEALSRDLDVIEDSDHPSSKGKLAAKAHRAGQAVRLVSKYSDLEASLESLTDSVEEFRRLRKTARELQKPRQALSMRRKAMPRTYNLVARHSASFLESLSKTWSCRNSNGVHSAHTAKLFLETDVFDSCVNFTMILEYVAIAGNLKQQSLLFLRIRSEELSWVDIGLPAPIASPQPLEPPAKARRLTIADSPQSCPRTCTSPLARRHTSNEKLAHNLCQAKDVCHHVFECGKALHQSKEEGCIGYLVSTDNLTHQLMASHDRESTAIQTRPSPPASLASVIQHPNQQEIPVNEQVRLALRLSRSVLQYHSTSWWRQNWDLSDLSYFDIDDELSISLSTLHINAKLSSPEAAMSMQSVTTHIPAPPSHHDAQLLHGIRNVTLHSLGVALLQIGRWEVMDADDLVSVRKAAAKPSRLGPRYDELTAKCLYCDFGFGADLNKPQLQGAIYESVVHELEEMVALLEGGRK</sequence>
<organism evidence="3 4">
    <name type="scientific">Chaetomium fimeti</name>
    <dbReference type="NCBI Taxonomy" id="1854472"/>
    <lineage>
        <taxon>Eukaryota</taxon>
        <taxon>Fungi</taxon>
        <taxon>Dikarya</taxon>
        <taxon>Ascomycota</taxon>
        <taxon>Pezizomycotina</taxon>
        <taxon>Sordariomycetes</taxon>
        <taxon>Sordariomycetidae</taxon>
        <taxon>Sordariales</taxon>
        <taxon>Chaetomiaceae</taxon>
        <taxon>Chaetomium</taxon>
    </lineage>
</organism>
<dbReference type="EMBL" id="JAUEPN010000010">
    <property type="protein sequence ID" value="KAK3291113.1"/>
    <property type="molecule type" value="Genomic_DNA"/>
</dbReference>
<dbReference type="Pfam" id="PF24476">
    <property type="entry name" value="DUF7580"/>
    <property type="match status" value="1"/>
</dbReference>
<reference evidence="3" key="2">
    <citation type="submission" date="2023-06" db="EMBL/GenBank/DDBJ databases">
        <authorList>
            <consortium name="Lawrence Berkeley National Laboratory"/>
            <person name="Haridas S."/>
            <person name="Hensen N."/>
            <person name="Bonometti L."/>
            <person name="Westerberg I."/>
            <person name="Brannstrom I.O."/>
            <person name="Guillou S."/>
            <person name="Cros-Aarteil S."/>
            <person name="Calhoun S."/>
            <person name="Kuo A."/>
            <person name="Mondo S."/>
            <person name="Pangilinan J."/>
            <person name="Riley R."/>
            <person name="Labutti K."/>
            <person name="Andreopoulos B."/>
            <person name="Lipzen A."/>
            <person name="Chen C."/>
            <person name="Yanf M."/>
            <person name="Daum C."/>
            <person name="Ng V."/>
            <person name="Clum A."/>
            <person name="Steindorff A."/>
            <person name="Ohm R."/>
            <person name="Martin F."/>
            <person name="Silar P."/>
            <person name="Natvig D."/>
            <person name="Lalanne C."/>
            <person name="Gautier V."/>
            <person name="Ament-Velasquez S.L."/>
            <person name="Kruys A."/>
            <person name="Hutchinson M.I."/>
            <person name="Powell A.J."/>
            <person name="Barry K."/>
            <person name="Miller A.N."/>
            <person name="Grigoriev I.V."/>
            <person name="Debuchy R."/>
            <person name="Gladieux P."/>
            <person name="Thoren M.H."/>
            <person name="Johannesson H."/>
        </authorList>
    </citation>
    <scope>NUCLEOTIDE SEQUENCE</scope>
    <source>
        <strain evidence="3">CBS 168.71</strain>
    </source>
</reference>
<evidence type="ECO:0000313" key="4">
    <source>
        <dbReference type="Proteomes" id="UP001278766"/>
    </source>
</evidence>
<reference evidence="3" key="1">
    <citation type="journal article" date="2023" name="Mol. Phylogenet. Evol.">
        <title>Genome-scale phylogeny and comparative genomics of the fungal order Sordariales.</title>
        <authorList>
            <person name="Hensen N."/>
            <person name="Bonometti L."/>
            <person name="Westerberg I."/>
            <person name="Brannstrom I.O."/>
            <person name="Guillou S."/>
            <person name="Cros-Aarteil S."/>
            <person name="Calhoun S."/>
            <person name="Haridas S."/>
            <person name="Kuo A."/>
            <person name="Mondo S."/>
            <person name="Pangilinan J."/>
            <person name="Riley R."/>
            <person name="LaButti K."/>
            <person name="Andreopoulos B."/>
            <person name="Lipzen A."/>
            <person name="Chen C."/>
            <person name="Yan M."/>
            <person name="Daum C."/>
            <person name="Ng V."/>
            <person name="Clum A."/>
            <person name="Steindorff A."/>
            <person name="Ohm R.A."/>
            <person name="Martin F."/>
            <person name="Silar P."/>
            <person name="Natvig D.O."/>
            <person name="Lalanne C."/>
            <person name="Gautier V."/>
            <person name="Ament-Velasquez S.L."/>
            <person name="Kruys A."/>
            <person name="Hutchinson M.I."/>
            <person name="Powell A.J."/>
            <person name="Barry K."/>
            <person name="Miller A.N."/>
            <person name="Grigoriev I.V."/>
            <person name="Debuchy R."/>
            <person name="Gladieux P."/>
            <person name="Hiltunen Thoren M."/>
            <person name="Johannesson H."/>
        </authorList>
    </citation>
    <scope>NUCLEOTIDE SEQUENCE</scope>
    <source>
        <strain evidence="3">CBS 168.71</strain>
    </source>
</reference>
<evidence type="ECO:0000259" key="2">
    <source>
        <dbReference type="Pfam" id="PF24476"/>
    </source>
</evidence>
<evidence type="ECO:0000256" key="1">
    <source>
        <dbReference type="SAM" id="Coils"/>
    </source>
</evidence>
<keyword evidence="4" id="KW-1185">Reference proteome</keyword>
<keyword evidence="1" id="KW-0175">Coiled coil</keyword>
<evidence type="ECO:0000313" key="3">
    <source>
        <dbReference type="EMBL" id="KAK3291113.1"/>
    </source>
</evidence>
<accession>A0AAE0H6Y3</accession>